<reference evidence="1" key="1">
    <citation type="submission" date="2016-01" db="EMBL/GenBank/DDBJ databases">
        <authorList>
            <person name="Mcilroy J.S."/>
            <person name="Karst M S."/>
            <person name="Albertsen M."/>
        </authorList>
    </citation>
    <scope>NUCLEOTIDE SEQUENCE</scope>
    <source>
        <strain evidence="1">Cfx-K</strain>
        <plasmid evidence="1">III</plasmid>
    </source>
</reference>
<accession>A0A160TAL8</accession>
<dbReference type="RefSeq" id="WP_095045722.1">
    <property type="nucleotide sequence ID" value="NZ_LN890657.1"/>
</dbReference>
<proteinExistence type="predicted"/>
<evidence type="ECO:0000313" key="1">
    <source>
        <dbReference type="EMBL" id="CUS06425.1"/>
    </source>
</evidence>
<dbReference type="KEGG" id="pbf:CFX0092_P0025"/>
<name>A0A160TAL8_9CHLR</name>
<keyword evidence="2" id="KW-1185">Reference proteome</keyword>
<keyword evidence="1" id="KW-0614">Plasmid</keyword>
<geneLocation type="plasmid" evidence="1 2">
    <name>III</name>
</geneLocation>
<dbReference type="EMBL" id="LN890657">
    <property type="protein sequence ID" value="CUS06425.1"/>
    <property type="molecule type" value="Genomic_DNA"/>
</dbReference>
<dbReference type="Proteomes" id="UP000215027">
    <property type="component" value="Plasmid III"/>
</dbReference>
<protein>
    <submittedName>
        <fullName evidence="1">Uncharacterized protein</fullName>
    </submittedName>
</protein>
<sequence>MSRFGPITAHFFDRMNLATPLMDSAGVYTRVPISGTTTLERNAEGRAEVVFAHDLLLWELARVGRVMTMFQTDTVTLSVAVPPYPAVPFGVPIVIETVELLDPGQVRVSGPDLLTWLKDTQVFRPIGAGVVTSSTVAVVVADPVVMTVAEAAVAGANIVKPSSMTGWQAGDEARVELNGGLGTHVTVVAAINDDEEETNPNTLVLRESLPVAVAAGNDLERRRRQVQVGAGHGAAFAVGVECRLTMDNNSVHETLVESSPDDDIITMQAGAPDGAAVGKSITATNYANPTTSDVNTILGYAGWTAVYDSGGYTGTANGTHHAPKGESVYDLLVATAARSGEFFRLREVVINPVKQIIWRRSADYAGHGGGNLRLVVPGADDIDNEAANINRGIITGDVRRVGRFVPVTRVTPYAGDDRISLRLCSNGARSLATASGFTLVDTGLGLYTPPYVRSAAAETTWGVISRNVTFSEIRAETDNTAEWQTAADSLLMTTLRYMKRHGTNARYRYEVSNVVCPLLILPGQRVEMVFNDPAGIWSVNKTGVNSLYVESVRREFAPVEDNGQSVSGGIILTSLTLLEEPDLIPDVVTSAADQIYAIPKLASAARNGVTGRMGGTTTVITGGSASDHGSLTGLADDDHPHYLRADGTRQLVGHLSVADGVVIDGVDLSDHAANPDAHHPAVVPLNTGVIVSGQAVGVSLASPSALEINAGLRLSASVAGNGILLTNQVLSLRLAAVSGMVFSSGALAMGTPGALSATSVGAVTATSHTHAVSASSNPGAATQLLKTDTSGYLQLLALGIGVAPDGVNALKITPPGATWTGLLLKQRSDQIAPLLRIENAAGTALLILTRDGDLESGNPGFTSGLLGWQISAAGNVEFNNGRFRGEFHATTFVADEMHATGGTLLVASATTVAEPSGSYNNTMKAVDVTATTYLVVTASWATGMCYFGSKDVVRIKSQGEISGGGSLYIPDIYLEVVSVINLGDRNLAQGNPGRHVLVCVRKSGGYTGYVVPTGSSVAKWTKTGQGTGAYKGGMIITADLDYAPYIDVFTVDASLASQSPWPGSGDLRTPPTIKPRVRLGNLDGVLGLSEQWGIAAGTDLSDTTTAARYIVASDAGVTLRNVDLSIYSGAERVIRLFTGGLTLLNGSTTFPAERSIRWMKSNGANVAALAVRGDTYYWLSLGLRPAFGDVLAATGIDIYEDPSASGGDRIDLKASEVGVLGNLAVAEHMSAASFSTSGTITTNSALKTGTGVVVGDTTQTPSSGAILFEQRTSSAGAPPAGFVYLWAQEVAGVQKLYARFTNGVTRELASAT</sequence>
<gene>
    <name evidence="1" type="ORF">CFX0092_P0025</name>
</gene>
<organism evidence="1 2">
    <name type="scientific">Candidatus Promineifilum breve</name>
    <dbReference type="NCBI Taxonomy" id="1806508"/>
    <lineage>
        <taxon>Bacteria</taxon>
        <taxon>Bacillati</taxon>
        <taxon>Chloroflexota</taxon>
        <taxon>Ardenticatenia</taxon>
        <taxon>Candidatus Promineifilales</taxon>
        <taxon>Candidatus Promineifilaceae</taxon>
        <taxon>Candidatus Promineifilum</taxon>
    </lineage>
</organism>
<evidence type="ECO:0000313" key="2">
    <source>
        <dbReference type="Proteomes" id="UP000215027"/>
    </source>
</evidence>